<keyword evidence="1" id="KW-0472">Membrane</keyword>
<organism evidence="3 4">
    <name type="scientific">Panicum virgatum</name>
    <name type="common">Blackwell switchgrass</name>
    <dbReference type="NCBI Taxonomy" id="38727"/>
    <lineage>
        <taxon>Eukaryota</taxon>
        <taxon>Viridiplantae</taxon>
        <taxon>Streptophyta</taxon>
        <taxon>Embryophyta</taxon>
        <taxon>Tracheophyta</taxon>
        <taxon>Spermatophyta</taxon>
        <taxon>Magnoliopsida</taxon>
        <taxon>Liliopsida</taxon>
        <taxon>Poales</taxon>
        <taxon>Poaceae</taxon>
        <taxon>PACMAD clade</taxon>
        <taxon>Panicoideae</taxon>
        <taxon>Panicodae</taxon>
        <taxon>Paniceae</taxon>
        <taxon>Panicinae</taxon>
        <taxon>Panicum</taxon>
        <taxon>Panicum sect. Hiantes</taxon>
    </lineage>
</organism>
<name>A0A8T0Q6E4_PANVG</name>
<keyword evidence="1" id="KW-1133">Transmembrane helix</keyword>
<evidence type="ECO:0000313" key="2">
    <source>
        <dbReference type="EMBL" id="KAG2568288.1"/>
    </source>
</evidence>
<evidence type="ECO:0000256" key="1">
    <source>
        <dbReference type="SAM" id="Phobius"/>
    </source>
</evidence>
<keyword evidence="4" id="KW-1185">Reference proteome</keyword>
<proteinExistence type="predicted"/>
<protein>
    <submittedName>
        <fullName evidence="3">Uncharacterized protein</fullName>
    </submittedName>
</protein>
<comment type="caution">
    <text evidence="3">The sequence shown here is derived from an EMBL/GenBank/DDBJ whole genome shotgun (WGS) entry which is preliminary data.</text>
</comment>
<accession>A0A8T0Q6E4</accession>
<dbReference type="Proteomes" id="UP000823388">
    <property type="component" value="Chromosome 7N"/>
</dbReference>
<keyword evidence="1" id="KW-0812">Transmembrane</keyword>
<dbReference type="EMBL" id="CM029050">
    <property type="protein sequence ID" value="KAG2568289.1"/>
    <property type="molecule type" value="Genomic_DNA"/>
</dbReference>
<reference evidence="3 4" key="1">
    <citation type="submission" date="2020-05" db="EMBL/GenBank/DDBJ databases">
        <title>WGS assembly of Panicum virgatum.</title>
        <authorList>
            <person name="Lovell J.T."/>
            <person name="Jenkins J."/>
            <person name="Shu S."/>
            <person name="Juenger T.E."/>
            <person name="Schmutz J."/>
        </authorList>
    </citation>
    <scope>NUCLEOTIDE SEQUENCE</scope>
    <source>
        <strain evidence="3">AP13</strain>
        <strain evidence="4">cv. AP13</strain>
    </source>
</reference>
<dbReference type="AlphaFoldDB" id="A0A8T0Q6E4"/>
<gene>
    <name evidence="2" type="ORF">PVAP13_7NG011872</name>
    <name evidence="3" type="ORF">PVAP13_7NG011896</name>
</gene>
<dbReference type="EMBL" id="CM029050">
    <property type="protein sequence ID" value="KAG2568288.1"/>
    <property type="molecule type" value="Genomic_DNA"/>
</dbReference>
<evidence type="ECO:0000313" key="4">
    <source>
        <dbReference type="Proteomes" id="UP000823388"/>
    </source>
</evidence>
<feature type="transmembrane region" description="Helical" evidence="1">
    <location>
        <begin position="91"/>
        <end position="114"/>
    </location>
</feature>
<sequence>MPMSRAPSLASVLATSTASRTRLPPPVGAATPPPALLRHGGCLSTTKFHRPVTPILSPTPDMSEYLCSSLPSALAFFLLRPFWFFRLHSRLGAAAGALLATPFPFILCLILRFMKSSCISRGSRSFAASFSVQCQI</sequence>
<evidence type="ECO:0000313" key="3">
    <source>
        <dbReference type="EMBL" id="KAG2568289.1"/>
    </source>
</evidence>